<dbReference type="Pfam" id="PF12738">
    <property type="entry name" value="PTCB-BRCT"/>
    <property type="match status" value="1"/>
</dbReference>
<dbReference type="EMBL" id="CAJFDI010000004">
    <property type="protein sequence ID" value="CAD5226830.1"/>
    <property type="molecule type" value="Genomic_DNA"/>
</dbReference>
<dbReference type="WBParaSite" id="BXY_0756900.1">
    <property type="protein sequence ID" value="BXY_0756900.1"/>
    <property type="gene ID" value="BXY_0756900"/>
</dbReference>
<dbReference type="EMBL" id="CAJFCV020000004">
    <property type="protein sequence ID" value="CAG9116338.1"/>
    <property type="molecule type" value="Genomic_DNA"/>
</dbReference>
<dbReference type="SMART" id="SM00292">
    <property type="entry name" value="BRCT"/>
    <property type="match status" value="3"/>
</dbReference>
<keyword evidence="3" id="KW-0539">Nucleus</keyword>
<evidence type="ECO:0000256" key="5">
    <source>
        <dbReference type="ARBA" id="ARBA00030146"/>
    </source>
</evidence>
<accession>A0A1I7S3I8</accession>
<dbReference type="PROSITE" id="PS50172">
    <property type="entry name" value="BRCT"/>
    <property type="match status" value="3"/>
</dbReference>
<dbReference type="InterPro" id="IPR001357">
    <property type="entry name" value="BRCT_dom"/>
</dbReference>
<dbReference type="Proteomes" id="UP000095284">
    <property type="component" value="Unplaced"/>
</dbReference>
<feature type="domain" description="BRCT" evidence="7">
    <location>
        <begin position="851"/>
        <end position="950"/>
    </location>
</feature>
<dbReference type="SMR" id="A0A1I7S3I8"/>
<feature type="compositionally biased region" description="Low complexity" evidence="6">
    <location>
        <begin position="128"/>
        <end position="158"/>
    </location>
</feature>
<gene>
    <name evidence="8" type="ORF">BXYJ_LOCUS9375</name>
</gene>
<dbReference type="Pfam" id="PF16589">
    <property type="entry name" value="BRCT_2"/>
    <property type="match status" value="1"/>
</dbReference>
<dbReference type="InterPro" id="IPR036420">
    <property type="entry name" value="BRCT_dom_sf"/>
</dbReference>
<protein>
    <recommendedName>
        <fullName evidence="4">PAX-interacting protein 1</fullName>
    </recommendedName>
    <alternativeName>
        <fullName evidence="5">PAX transactivation activation domain-interacting protein</fullName>
    </alternativeName>
</protein>
<evidence type="ECO:0000313" key="12">
    <source>
        <dbReference type="WBParaSite" id="BXY_0756900.1"/>
    </source>
</evidence>
<keyword evidence="2" id="KW-0227">DNA damage</keyword>
<proteinExistence type="predicted"/>
<dbReference type="Proteomes" id="UP000582659">
    <property type="component" value="Unassembled WGS sequence"/>
</dbReference>
<comment type="subcellular location">
    <subcellularLocation>
        <location evidence="1">Nucleus</location>
    </subcellularLocation>
</comment>
<dbReference type="CDD" id="cd18432">
    <property type="entry name" value="BRCT_PAXIP1_rpt6_like"/>
    <property type="match status" value="1"/>
</dbReference>
<dbReference type="SUPFAM" id="SSF52113">
    <property type="entry name" value="BRCT domain"/>
    <property type="match status" value="4"/>
</dbReference>
<dbReference type="GO" id="GO:0006974">
    <property type="term" value="P:DNA damage response"/>
    <property type="evidence" value="ECO:0007669"/>
    <property type="project" value="UniProtKB-KW"/>
</dbReference>
<dbReference type="AlphaFoldDB" id="A0A1I7S3I8"/>
<feature type="region of interest" description="Disordered" evidence="6">
    <location>
        <begin position="260"/>
        <end position="282"/>
    </location>
</feature>
<evidence type="ECO:0000256" key="3">
    <source>
        <dbReference type="ARBA" id="ARBA00023242"/>
    </source>
</evidence>
<feature type="domain" description="BRCT" evidence="7">
    <location>
        <begin position="742"/>
        <end position="830"/>
    </location>
</feature>
<sequence length="974" mass="109222">MDPPLSPLGSLDPHMLRDMVVDKQGVPPGSHMSNSSSNPQHWSPAHVSQNTASPASIDSPRSQQRLSTGSNTDVNSPFQNRPASQQPQHFDFNTPRTPIFPGPSNSPTKSVPSQQQQQQHMMSPAGRSPQQPQSQMSQHMPSSPFPRTSSAASSNACPSPYPQASQMNNQPYQQQMYTSGYPNPRMPGYPNGQQSYANYNQVNPQWQNQNIHQPYMNQQRMISQPIQRPMIRYPPGYPPGAVPQQFMYQQARPVRPQYPQVNGSAPQTPGAVPQSPNQATNYAYSNQGGMNQPQAQQHFYMQQQQQRLQQQGNAGSPSPMVRPFLQQMPPGTPTPTQNISHPTINGQAMNPHARYVPNGMSGSTPMQYSNNVPQAPQNQIPPQHIGQSPDLAPQPQGQCPPMVRQHIPPHQNVNSGMYPNTVPVHSNIPLPGSNSLMHVGQPGVMRMAQPLRASTYYDIDPHWQHRVVNTATFLAGCVFFFDNDLLLEPNELQNQLRYYGADFESGQPSPAVTHVVVEFMTEKARDMIKTTRNARFVTPSYVSDVIAKKRLCPPYKASHLPSAWGLTQRDQLPGYNKIFAAEGFDGDEIEMVKVLTKGVGGIFNACISQNHAALIAKGEGGMKYMKAQEFDIPVVNLLWLVRLYFGNSSIISELRHSEYCAGVPGTGEINGPHVLEKISENAANLLVPWKSPILVNEAILQKAVQLRSQVEGDISCFPHHKIKLYTETPTEDQIAQALNILQREDKLPNVRVFLDRLPPVLIDSLRKRIRFLGGQVTDSIVDCTHFVTCDLKRTIQLCEALGQGKEVVDPSWVDHSFSCLRFIDSLDFRVRDYENEAKYGFNVLNTIFRARTRHVFEDVTFHVSPNVQPSHEIVRRLIQSAGGSVEETKPIYKTLYHAIKYDKTYIVIVNENDVCDYEYLWEKKIPLFNEEFVFMAIIRHNFDTSSSYRLNPPLSDEAHQTALGTVRNDRVKVA</sequence>
<evidence type="ECO:0000259" key="7">
    <source>
        <dbReference type="PROSITE" id="PS50172"/>
    </source>
</evidence>
<dbReference type="PANTHER" id="PTHR23196:SF1">
    <property type="entry name" value="PAX-INTERACTING PROTEIN 1"/>
    <property type="match status" value="1"/>
</dbReference>
<evidence type="ECO:0000313" key="11">
    <source>
        <dbReference type="Proteomes" id="UP000659654"/>
    </source>
</evidence>
<dbReference type="InterPro" id="IPR051579">
    <property type="entry name" value="DDR_Transcriptional_Reg"/>
</dbReference>
<feature type="compositionally biased region" description="Polar residues" evidence="6">
    <location>
        <begin position="103"/>
        <end position="113"/>
    </location>
</feature>
<reference evidence="12" key="1">
    <citation type="submission" date="2016-11" db="UniProtKB">
        <authorList>
            <consortium name="WormBaseParasite"/>
        </authorList>
    </citation>
    <scope>IDENTIFICATION</scope>
</reference>
<reference evidence="9" key="2">
    <citation type="submission" date="2020-08" db="EMBL/GenBank/DDBJ databases">
        <authorList>
            <person name="Kikuchi T."/>
        </authorList>
    </citation>
    <scope>NUCLEOTIDE SEQUENCE</scope>
    <source>
        <strain evidence="8">Ka4C1</strain>
    </source>
</reference>
<dbReference type="Pfam" id="PF00533">
    <property type="entry name" value="BRCT"/>
    <property type="match status" value="1"/>
</dbReference>
<evidence type="ECO:0000256" key="2">
    <source>
        <dbReference type="ARBA" id="ARBA00022763"/>
    </source>
</evidence>
<dbReference type="Proteomes" id="UP000659654">
    <property type="component" value="Unassembled WGS sequence"/>
</dbReference>
<evidence type="ECO:0000313" key="10">
    <source>
        <dbReference type="Proteomes" id="UP000095284"/>
    </source>
</evidence>
<dbReference type="eggNOG" id="KOG2043">
    <property type="taxonomic scope" value="Eukaryota"/>
</dbReference>
<organism evidence="10 12">
    <name type="scientific">Bursaphelenchus xylophilus</name>
    <name type="common">Pinewood nematode worm</name>
    <name type="synonym">Aphelenchoides xylophilus</name>
    <dbReference type="NCBI Taxonomy" id="6326"/>
    <lineage>
        <taxon>Eukaryota</taxon>
        <taxon>Metazoa</taxon>
        <taxon>Ecdysozoa</taxon>
        <taxon>Nematoda</taxon>
        <taxon>Chromadorea</taxon>
        <taxon>Rhabditida</taxon>
        <taxon>Tylenchina</taxon>
        <taxon>Tylenchomorpha</taxon>
        <taxon>Aphelenchoidea</taxon>
        <taxon>Aphelenchoididae</taxon>
        <taxon>Bursaphelenchus</taxon>
    </lineage>
</organism>
<evidence type="ECO:0000256" key="1">
    <source>
        <dbReference type="ARBA" id="ARBA00004123"/>
    </source>
</evidence>
<evidence type="ECO:0000313" key="9">
    <source>
        <dbReference type="EMBL" id="CAG9116338.1"/>
    </source>
</evidence>
<evidence type="ECO:0000256" key="6">
    <source>
        <dbReference type="SAM" id="MobiDB-lite"/>
    </source>
</evidence>
<dbReference type="GO" id="GO:0044666">
    <property type="term" value="C:MLL3/4 complex"/>
    <property type="evidence" value="ECO:0007669"/>
    <property type="project" value="TreeGrafter"/>
</dbReference>
<dbReference type="PANTHER" id="PTHR23196">
    <property type="entry name" value="PAX TRANSCRIPTION ACTIVATION DOMAIN INTERACTING PROTEIN"/>
    <property type="match status" value="1"/>
</dbReference>
<name>A0A1I7S3I8_BURXY</name>
<feature type="domain" description="BRCT" evidence="7">
    <location>
        <begin position="469"/>
        <end position="551"/>
    </location>
</feature>
<dbReference type="Gene3D" id="3.40.50.10190">
    <property type="entry name" value="BRCT domain"/>
    <property type="match status" value="4"/>
</dbReference>
<dbReference type="OrthoDB" id="342264at2759"/>
<keyword evidence="11" id="KW-1185">Reference proteome</keyword>
<feature type="compositionally biased region" description="Polar residues" evidence="6">
    <location>
        <begin position="31"/>
        <end position="88"/>
    </location>
</feature>
<evidence type="ECO:0000256" key="4">
    <source>
        <dbReference type="ARBA" id="ARBA00023858"/>
    </source>
</evidence>
<evidence type="ECO:0000313" key="8">
    <source>
        <dbReference type="EMBL" id="CAD5226830.1"/>
    </source>
</evidence>
<feature type="region of interest" description="Disordered" evidence="6">
    <location>
        <begin position="1"/>
        <end position="167"/>
    </location>
</feature>